<keyword evidence="3" id="KW-1185">Reference proteome</keyword>
<dbReference type="Proteomes" id="UP000307562">
    <property type="component" value="Chromosome"/>
</dbReference>
<accession>A0A4P9TDB5</accession>
<dbReference type="RefSeq" id="WP_138652697.1">
    <property type="nucleotide sequence ID" value="NZ_CP040637.1"/>
</dbReference>
<name>A0A4P9TDB5_9EURY</name>
<feature type="region of interest" description="Disordered" evidence="1">
    <location>
        <begin position="828"/>
        <end position="872"/>
    </location>
</feature>
<protein>
    <submittedName>
        <fullName evidence="2">Flagellin</fullName>
    </submittedName>
</protein>
<organism evidence="2 3">
    <name type="scientific">Natrinema pallidum</name>
    <dbReference type="NCBI Taxonomy" id="69527"/>
    <lineage>
        <taxon>Archaea</taxon>
        <taxon>Methanobacteriati</taxon>
        <taxon>Methanobacteriota</taxon>
        <taxon>Stenosarchaea group</taxon>
        <taxon>Halobacteria</taxon>
        <taxon>Halobacteriales</taxon>
        <taxon>Natrialbaceae</taxon>
        <taxon>Natrinema</taxon>
    </lineage>
</organism>
<gene>
    <name evidence="2" type="ORF">FGF80_05515</name>
</gene>
<keyword evidence="2" id="KW-0966">Cell projection</keyword>
<evidence type="ECO:0000313" key="3">
    <source>
        <dbReference type="Proteomes" id="UP000307562"/>
    </source>
</evidence>
<keyword evidence="2" id="KW-0282">Flagellum</keyword>
<feature type="region of interest" description="Disordered" evidence="1">
    <location>
        <begin position="600"/>
        <end position="634"/>
    </location>
</feature>
<proteinExistence type="predicted"/>
<dbReference type="InterPro" id="IPR055713">
    <property type="entry name" value="DUF7289"/>
</dbReference>
<keyword evidence="2" id="KW-0969">Cilium</keyword>
<dbReference type="Pfam" id="PF23960">
    <property type="entry name" value="DUF7289"/>
    <property type="match status" value="1"/>
</dbReference>
<feature type="compositionally biased region" description="Polar residues" evidence="1">
    <location>
        <begin position="603"/>
        <end position="634"/>
    </location>
</feature>
<dbReference type="AlphaFoldDB" id="A0A4P9TDB5"/>
<reference evidence="3" key="1">
    <citation type="submission" date="2019-05" db="EMBL/GenBank/DDBJ databases">
        <title>Complete Genome Sequence and Methylation Pattern of the Halophilic Archaeon Natrinema pallidum BOL6-1.</title>
        <authorList>
            <person name="DasSarma P."/>
            <person name="DasSarma B.P."/>
            <person name="DasSarma S.L."/>
            <person name="Martinez F.L."/>
            <person name="Guzman D."/>
            <person name="Roberts R.J."/>
            <person name="DasSarma S."/>
        </authorList>
    </citation>
    <scope>NUCLEOTIDE SEQUENCE [LARGE SCALE GENOMIC DNA]</scope>
    <source>
        <strain evidence="3">BOL6-1</strain>
    </source>
</reference>
<dbReference type="KEGG" id="npl:FGF80_05515"/>
<evidence type="ECO:0000256" key="1">
    <source>
        <dbReference type="SAM" id="MobiDB-lite"/>
    </source>
</evidence>
<dbReference type="EMBL" id="CP040637">
    <property type="protein sequence ID" value="QCW02723.1"/>
    <property type="molecule type" value="Genomic_DNA"/>
</dbReference>
<dbReference type="GeneID" id="96155413"/>
<sequence>MVFVAGSAMFDAIQTQVNSEQTQKFVEETDQGIMTAATTGKNQPLPIDEMQAEKPMITDDGSINVTWYNETGPSCSTGEKSLRTLEFDLDDRTIAHQGGGVWKKANGRTTVVSEPQIGYDGETLRLQILQLEEGDFGASEAVAKADHSKATDLTEEINDVAQNCPNGTSVKFTIESSYHEGWYQYLDSEFGTEANVTRDGNAVTVKLTDVREPFDPAKFIVKEDHGLRGPGGKALAEDQRLARSLAGTGNGGGKGGNDVFSIKTTIKNVGQRDESQDITATIWDDELNKKLLTTTHPDLSVPKNGGERTIGHPELKFELDAAAKKKLDHGETYKYIIETEDDRTDTPGTFYVGTPDPYFNVSNASHEIDENVTITADVQNIGVENASADLENASADLELEYLDDETPDAYKRISPNTVNGSYGATTTVEWTINASRMIRGDYEYSITTDDDTSVTRTFTLNSGVDPSDTELVLDAGNEVNVSVMGTEVSAERPTREERAQLVDGDKANGKWKKSGRGEWGFTNQGWNANGGWRSDGDLRCSYYCDEPTEIWWDDDGGWDLEWTKSRYGDWSWNGAGSWEQHRVYNKRWAPVTTEIITQPVDENGQSIGESNTIQPESWGSENYESYRSPEDQNLNTHDTRDKIWKYNFTTEDRISLTLSSTLYSCSNYRKTNTDLYTDGEYYPYHDTWSKYDGNGYWDHYDCANMYGKSLEVDATTDSNKANVRVRSSENNTVPELRAGHQRQESADEVLERGEKDLFGGKLENGTGYLDLEKGQEFVFMYELTEEAPANKDPEEFWNEAEETDTPGDPNFNDVIVLVEVDEIPTEDIVSPIPVGEGGEIVDVGRGESDNDSSDQSGFDSGVEVDTDKIIIG</sequence>
<evidence type="ECO:0000313" key="2">
    <source>
        <dbReference type="EMBL" id="QCW02723.1"/>
    </source>
</evidence>